<feature type="region of interest" description="Disordered" evidence="1">
    <location>
        <begin position="54"/>
        <end position="84"/>
    </location>
</feature>
<evidence type="ECO:0000256" key="1">
    <source>
        <dbReference type="SAM" id="MobiDB-lite"/>
    </source>
</evidence>
<comment type="caution">
    <text evidence="2">The sequence shown here is derived from an EMBL/GenBank/DDBJ whole genome shotgun (WGS) entry which is preliminary data.</text>
</comment>
<accession>A0ABW3VRI4</accession>
<dbReference type="EMBL" id="JBHTMB010000281">
    <property type="protein sequence ID" value="MFD1237283.1"/>
    <property type="molecule type" value="Genomic_DNA"/>
</dbReference>
<name>A0ABW3VRI4_9PSEU</name>
<reference evidence="3" key="1">
    <citation type="journal article" date="2019" name="Int. J. Syst. Evol. Microbiol.">
        <title>The Global Catalogue of Microorganisms (GCM) 10K type strain sequencing project: providing services to taxonomists for standard genome sequencing and annotation.</title>
        <authorList>
            <consortium name="The Broad Institute Genomics Platform"/>
            <consortium name="The Broad Institute Genome Sequencing Center for Infectious Disease"/>
            <person name="Wu L."/>
            <person name="Ma J."/>
        </authorList>
    </citation>
    <scope>NUCLEOTIDE SEQUENCE [LARGE SCALE GENOMIC DNA]</scope>
    <source>
        <strain evidence="3">CCUG 49018</strain>
    </source>
</reference>
<keyword evidence="3" id="KW-1185">Reference proteome</keyword>
<feature type="region of interest" description="Disordered" evidence="1">
    <location>
        <begin position="225"/>
        <end position="252"/>
    </location>
</feature>
<feature type="compositionally biased region" description="Pro residues" evidence="1">
    <location>
        <begin position="58"/>
        <end position="71"/>
    </location>
</feature>
<dbReference type="Pfam" id="PF20060">
    <property type="entry name" value="DUF6459"/>
    <property type="match status" value="1"/>
</dbReference>
<evidence type="ECO:0000313" key="2">
    <source>
        <dbReference type="EMBL" id="MFD1237283.1"/>
    </source>
</evidence>
<proteinExistence type="predicted"/>
<protein>
    <submittedName>
        <fullName evidence="2">Rv3235 family protein</fullName>
    </submittedName>
</protein>
<organism evidence="2 3">
    <name type="scientific">Pseudonocardia benzenivorans</name>
    <dbReference type="NCBI Taxonomy" id="228005"/>
    <lineage>
        <taxon>Bacteria</taxon>
        <taxon>Bacillati</taxon>
        <taxon>Actinomycetota</taxon>
        <taxon>Actinomycetes</taxon>
        <taxon>Pseudonocardiales</taxon>
        <taxon>Pseudonocardiaceae</taxon>
        <taxon>Pseudonocardia</taxon>
    </lineage>
</organism>
<sequence length="264" mass="28040">MSADSDRTTPDAAPVRRVRLRVLHHEPDAEPIPLPPPAPRGWVLVGSAVPVPESTVPTWPPPAVRAAPPRPAPDRETPAAAPAGDPGMRAAVAHALRLFVEVIGGRLPASRLGRVATPSVVRYAAATVARPDLRRAVPVRSHPTASRAGSRERPAGAPTRSAVVAPQRVGDRICSVRFDQPAPGVVEVAAVCRFGDRFRALAARFEQDRCRRTGIEDDADEELAAEPHRTEPTHLTPQVGAGQDTRGTDGAAGSRWRCVAVRLG</sequence>
<gene>
    <name evidence="2" type="ORF">ACFQ34_28700</name>
</gene>
<dbReference type="Proteomes" id="UP001597182">
    <property type="component" value="Unassembled WGS sequence"/>
</dbReference>
<evidence type="ECO:0000313" key="3">
    <source>
        <dbReference type="Proteomes" id="UP001597182"/>
    </source>
</evidence>
<dbReference type="InterPro" id="IPR045596">
    <property type="entry name" value="DUF6459"/>
</dbReference>
<feature type="region of interest" description="Disordered" evidence="1">
    <location>
        <begin position="139"/>
        <end position="162"/>
    </location>
</feature>
<dbReference type="RefSeq" id="WP_339125919.1">
    <property type="nucleotide sequence ID" value="NZ_BAABKS010000053.1"/>
</dbReference>